<keyword evidence="4 15" id="KW-0479">Metal-binding</keyword>
<evidence type="ECO:0000256" key="13">
    <source>
        <dbReference type="ARBA" id="ARBA00023295"/>
    </source>
</evidence>
<feature type="active site" description="Schiff-base intermediate with DNA" evidence="15">
    <location>
        <position position="2"/>
    </location>
</feature>
<dbReference type="PROSITE" id="PS51066">
    <property type="entry name" value="ZF_FPG_2"/>
    <property type="match status" value="1"/>
</dbReference>
<reference evidence="19" key="1">
    <citation type="submission" date="2010-02" db="EMBL/GenBank/DDBJ databases">
        <title>Complete sequence of Desulfurivibrio alkaliphilus AHT2.</title>
        <authorList>
            <consortium name="US DOE Joint Genome Institute"/>
            <person name="Pitluck S."/>
            <person name="Chertkov O."/>
            <person name="Detter J.C."/>
            <person name="Han C."/>
            <person name="Tapia R."/>
            <person name="Larimer F."/>
            <person name="Land M."/>
            <person name="Hauser L."/>
            <person name="Kyrpides N."/>
            <person name="Mikhailova N."/>
            <person name="Sorokin D.Y."/>
            <person name="Muyzer G."/>
            <person name="Woyke T."/>
        </authorList>
    </citation>
    <scope>NUCLEOTIDE SEQUENCE [LARGE SCALE GENOMIC DNA]</scope>
    <source>
        <strain evidence="19">DSM 19089 / UNIQEM U267 / AHT2</strain>
    </source>
</reference>
<dbReference type="AlphaFoldDB" id="D6Z422"/>
<evidence type="ECO:0000259" key="16">
    <source>
        <dbReference type="PROSITE" id="PS51066"/>
    </source>
</evidence>
<evidence type="ECO:0000256" key="14">
    <source>
        <dbReference type="ARBA" id="ARBA00044632"/>
    </source>
</evidence>
<dbReference type="eggNOG" id="COG0266">
    <property type="taxonomic scope" value="Bacteria"/>
</dbReference>
<keyword evidence="10 15" id="KW-0234">DNA repair</keyword>
<feature type="active site" description="Proton donor" evidence="15">
    <location>
        <position position="3"/>
    </location>
</feature>
<feature type="active site" description="Proton donor; for beta-elimination activity" evidence="15">
    <location>
        <position position="59"/>
    </location>
</feature>
<dbReference type="OrthoDB" id="9800855at2"/>
<keyword evidence="8 15" id="KW-0862">Zinc</keyword>
<dbReference type="InParanoid" id="D6Z422"/>
<evidence type="ECO:0000256" key="12">
    <source>
        <dbReference type="ARBA" id="ARBA00023268"/>
    </source>
</evidence>
<evidence type="ECO:0000256" key="3">
    <source>
        <dbReference type="ARBA" id="ARBA00011245"/>
    </source>
</evidence>
<dbReference type="Proteomes" id="UP000001508">
    <property type="component" value="Chromosome"/>
</dbReference>
<comment type="catalytic activity">
    <reaction evidence="1 15">
        <text>Hydrolysis of DNA containing ring-opened 7-methylguanine residues, releasing 2,6-diamino-4-hydroxy-5-(N-methyl)formamidopyrimidine.</text>
        <dbReference type="EC" id="3.2.2.23"/>
    </reaction>
</comment>
<dbReference type="NCBIfam" id="TIGR00577">
    <property type="entry name" value="fpg"/>
    <property type="match status" value="1"/>
</dbReference>
<dbReference type="InterPro" id="IPR020629">
    <property type="entry name" value="FPG_Glyclase"/>
</dbReference>
<proteinExistence type="inferred from homology"/>
<dbReference type="InterPro" id="IPR035937">
    <property type="entry name" value="FPG_N"/>
</dbReference>
<dbReference type="KEGG" id="dak:DaAHT2_1602"/>
<dbReference type="Pfam" id="PF06831">
    <property type="entry name" value="H2TH"/>
    <property type="match status" value="1"/>
</dbReference>
<keyword evidence="9 15" id="KW-0238">DNA-binding</keyword>
<feature type="binding site" evidence="15">
    <location>
        <position position="171"/>
    </location>
    <ligand>
        <name>DNA</name>
        <dbReference type="ChEBI" id="CHEBI:16991"/>
    </ligand>
</feature>
<evidence type="ECO:0000256" key="9">
    <source>
        <dbReference type="ARBA" id="ARBA00023125"/>
    </source>
</evidence>
<dbReference type="STRING" id="589865.DaAHT2_1602"/>
<dbReference type="SMART" id="SM00898">
    <property type="entry name" value="Fapy_DNA_glyco"/>
    <property type="match status" value="1"/>
</dbReference>
<keyword evidence="12 15" id="KW-0511">Multifunctional enzyme</keyword>
<organism evidence="18 19">
    <name type="scientific">Desulfurivibrio alkaliphilus (strain DSM 19089 / UNIQEM U267 / AHT2)</name>
    <dbReference type="NCBI Taxonomy" id="589865"/>
    <lineage>
        <taxon>Bacteria</taxon>
        <taxon>Pseudomonadati</taxon>
        <taxon>Thermodesulfobacteriota</taxon>
        <taxon>Desulfobulbia</taxon>
        <taxon>Desulfobulbales</taxon>
        <taxon>Desulfobulbaceae</taxon>
        <taxon>Desulfurivibrio</taxon>
    </lineage>
</organism>
<keyword evidence="5 15" id="KW-0227">DNA damage</keyword>
<dbReference type="SUPFAM" id="SSF46946">
    <property type="entry name" value="S13-like H2TH domain"/>
    <property type="match status" value="1"/>
</dbReference>
<keyword evidence="13 15" id="KW-0326">Glycosidase</keyword>
<dbReference type="SUPFAM" id="SSF57716">
    <property type="entry name" value="Glucocorticoid receptor-like (DNA-binding domain)"/>
    <property type="match status" value="1"/>
</dbReference>
<evidence type="ECO:0000259" key="17">
    <source>
        <dbReference type="PROSITE" id="PS51068"/>
    </source>
</evidence>
<dbReference type="CDD" id="cd08966">
    <property type="entry name" value="EcFpg-like_N"/>
    <property type="match status" value="1"/>
</dbReference>
<evidence type="ECO:0000256" key="5">
    <source>
        <dbReference type="ARBA" id="ARBA00022763"/>
    </source>
</evidence>
<feature type="active site" description="Proton donor; for delta-elimination activity" evidence="15">
    <location>
        <position position="280"/>
    </location>
</feature>
<comment type="cofactor">
    <cofactor evidence="15">
        <name>Zn(2+)</name>
        <dbReference type="ChEBI" id="CHEBI:29105"/>
    </cofactor>
    <text evidence="15">Binds 1 zinc ion per subunit.</text>
</comment>
<protein>
    <recommendedName>
        <fullName evidence="15">Formamidopyrimidine-DNA glycosylase</fullName>
        <shortName evidence="15">Fapy-DNA glycosylase</shortName>
        <ecNumber evidence="15">3.2.2.23</ecNumber>
    </recommendedName>
    <alternativeName>
        <fullName evidence="15">DNA-(apurinic or apyrimidinic site) lyase MutM</fullName>
        <shortName evidence="15">AP lyase MutM</shortName>
        <ecNumber evidence="15">4.2.99.18</ecNumber>
    </alternativeName>
</protein>
<evidence type="ECO:0000256" key="4">
    <source>
        <dbReference type="ARBA" id="ARBA00022723"/>
    </source>
</evidence>
<dbReference type="FunFam" id="1.10.8.50:FF:000003">
    <property type="entry name" value="Formamidopyrimidine-DNA glycosylase"/>
    <property type="match status" value="1"/>
</dbReference>
<dbReference type="InterPro" id="IPR012319">
    <property type="entry name" value="FPG_cat"/>
</dbReference>
<keyword evidence="6 15" id="KW-0863">Zinc-finger</keyword>
<dbReference type="GO" id="GO:0034039">
    <property type="term" value="F:8-oxo-7,8-dihydroguanine DNA N-glycosylase activity"/>
    <property type="evidence" value="ECO:0007669"/>
    <property type="project" value="TreeGrafter"/>
</dbReference>
<dbReference type="PROSITE" id="PS51068">
    <property type="entry name" value="FPG_CAT"/>
    <property type="match status" value="1"/>
</dbReference>
<dbReference type="HAMAP" id="MF_00103">
    <property type="entry name" value="Fapy_DNA_glycosyl"/>
    <property type="match status" value="1"/>
</dbReference>
<dbReference type="EMBL" id="CP001940">
    <property type="protein sequence ID" value="ADH86297.1"/>
    <property type="molecule type" value="Genomic_DNA"/>
</dbReference>
<evidence type="ECO:0000256" key="1">
    <source>
        <dbReference type="ARBA" id="ARBA00001668"/>
    </source>
</evidence>
<accession>D6Z422</accession>
<dbReference type="InterPro" id="IPR010979">
    <property type="entry name" value="Ribosomal_uS13-like_H2TH"/>
</dbReference>
<dbReference type="InterPro" id="IPR000214">
    <property type="entry name" value="Znf_DNA_glyclase/AP_lyase"/>
</dbReference>
<dbReference type="RefSeq" id="WP_013163824.1">
    <property type="nucleotide sequence ID" value="NC_014216.1"/>
</dbReference>
<dbReference type="Gene3D" id="3.20.190.10">
    <property type="entry name" value="MutM-like, N-terminal"/>
    <property type="match status" value="1"/>
</dbReference>
<evidence type="ECO:0000256" key="6">
    <source>
        <dbReference type="ARBA" id="ARBA00022771"/>
    </source>
</evidence>
<keyword evidence="11 15" id="KW-0456">Lyase</keyword>
<dbReference type="PANTHER" id="PTHR22993">
    <property type="entry name" value="FORMAMIDOPYRIMIDINE-DNA GLYCOSYLASE"/>
    <property type="match status" value="1"/>
</dbReference>
<dbReference type="FunCoup" id="D6Z422">
    <property type="interactions" value="409"/>
</dbReference>
<dbReference type="InterPro" id="IPR015886">
    <property type="entry name" value="H2TH_FPG"/>
</dbReference>
<dbReference type="EC" id="4.2.99.18" evidence="15"/>
<dbReference type="EC" id="3.2.2.23" evidence="15"/>
<dbReference type="GO" id="GO:0008270">
    <property type="term" value="F:zinc ion binding"/>
    <property type="evidence" value="ECO:0007669"/>
    <property type="project" value="UniProtKB-UniRule"/>
</dbReference>
<dbReference type="NCBIfam" id="NF002211">
    <property type="entry name" value="PRK01103.1"/>
    <property type="match status" value="1"/>
</dbReference>
<dbReference type="PROSITE" id="PS01242">
    <property type="entry name" value="ZF_FPG_1"/>
    <property type="match status" value="1"/>
</dbReference>
<feature type="binding site" evidence="15">
    <location>
        <position position="127"/>
    </location>
    <ligand>
        <name>DNA</name>
        <dbReference type="ChEBI" id="CHEBI:16991"/>
    </ligand>
</feature>
<name>D6Z422_DESAT</name>
<sequence length="305" mass="33131">MPELPEVEVVRRGLEPLVLQRQIARISASGLPLRRPVPLAELRRWGEGARVTGVSRRAKYLLLHLDNSALLIFHLGMTGKFYPAVADDPPRKHDHLVLHLNDHANDGHGGRGASGQKVAQIRFNDCRRFGLVAVCAPAETTAPALLAGLGPEPLDDKAFTPAYLAQRCAHRRTPIKNLLMDNRVVVGIGNIYANEVLFAAGVHPQTPAGEISRARLKKICAAAREILTRAIAAGGTTIADFANAAGESGYFQVQLAVYGRGGQPCPRCGREIVRQVQAGRATYFCPRCQRPPKVISKNKEQKSGK</sequence>
<evidence type="ECO:0000256" key="8">
    <source>
        <dbReference type="ARBA" id="ARBA00022833"/>
    </source>
</evidence>
<dbReference type="GO" id="GO:0140078">
    <property type="term" value="F:class I DNA-(apurinic or apyrimidinic site) endonuclease activity"/>
    <property type="evidence" value="ECO:0007669"/>
    <property type="project" value="UniProtKB-EC"/>
</dbReference>
<evidence type="ECO:0000256" key="11">
    <source>
        <dbReference type="ARBA" id="ARBA00023239"/>
    </source>
</evidence>
<dbReference type="GO" id="GO:0006284">
    <property type="term" value="P:base-excision repair"/>
    <property type="evidence" value="ECO:0007669"/>
    <property type="project" value="InterPro"/>
</dbReference>
<comment type="catalytic activity">
    <reaction evidence="14 15">
        <text>2'-deoxyribonucleotide-(2'-deoxyribose 5'-phosphate)-2'-deoxyribonucleotide-DNA = a 3'-end 2'-deoxyribonucleotide-(2,3-dehydro-2,3-deoxyribose 5'-phosphate)-DNA + a 5'-end 5'-phospho-2'-deoxyribonucleoside-DNA + H(+)</text>
        <dbReference type="Rhea" id="RHEA:66592"/>
        <dbReference type="Rhea" id="RHEA-COMP:13180"/>
        <dbReference type="Rhea" id="RHEA-COMP:16897"/>
        <dbReference type="Rhea" id="RHEA-COMP:17067"/>
        <dbReference type="ChEBI" id="CHEBI:15378"/>
        <dbReference type="ChEBI" id="CHEBI:136412"/>
        <dbReference type="ChEBI" id="CHEBI:157695"/>
        <dbReference type="ChEBI" id="CHEBI:167181"/>
        <dbReference type="EC" id="4.2.99.18"/>
    </reaction>
</comment>
<evidence type="ECO:0000256" key="2">
    <source>
        <dbReference type="ARBA" id="ARBA00009409"/>
    </source>
</evidence>
<keyword evidence="7 15" id="KW-0378">Hydrolase</keyword>
<feature type="binding site" evidence="15">
    <location>
        <position position="93"/>
    </location>
    <ligand>
        <name>DNA</name>
        <dbReference type="ChEBI" id="CHEBI:16991"/>
    </ligand>
</feature>
<evidence type="ECO:0000256" key="15">
    <source>
        <dbReference type="HAMAP-Rule" id="MF_00103"/>
    </source>
</evidence>
<feature type="domain" description="Formamidopyrimidine-DNA glycosylase catalytic" evidence="17">
    <location>
        <begin position="2"/>
        <end position="130"/>
    </location>
</feature>
<comment type="subunit">
    <text evidence="3 15">Monomer.</text>
</comment>
<evidence type="ECO:0000256" key="10">
    <source>
        <dbReference type="ARBA" id="ARBA00023204"/>
    </source>
</evidence>
<dbReference type="InterPro" id="IPR015887">
    <property type="entry name" value="DNA_glyclase_Znf_dom_DNA_BS"/>
</dbReference>
<comment type="similarity">
    <text evidence="2 15">Belongs to the FPG family.</text>
</comment>
<dbReference type="Gene3D" id="1.10.8.50">
    <property type="match status" value="1"/>
</dbReference>
<dbReference type="InterPro" id="IPR010663">
    <property type="entry name" value="Znf_FPG/IleRS"/>
</dbReference>
<evidence type="ECO:0000313" key="18">
    <source>
        <dbReference type="EMBL" id="ADH86297.1"/>
    </source>
</evidence>
<dbReference type="SUPFAM" id="SSF81624">
    <property type="entry name" value="N-terminal domain of MutM-like DNA repair proteins"/>
    <property type="match status" value="1"/>
</dbReference>
<dbReference type="GO" id="GO:0003684">
    <property type="term" value="F:damaged DNA binding"/>
    <property type="evidence" value="ECO:0007669"/>
    <property type="project" value="InterPro"/>
</dbReference>
<comment type="function">
    <text evidence="15">Involved in base excision repair of DNA damaged by oxidation or by mutagenic agents. Acts as DNA glycosylase that recognizes and removes damaged bases. Has a preference for oxidized purines, such as 7,8-dihydro-8-oxoguanine (8-oxoG). Has AP (apurinic/apyrimidinic) lyase activity and introduces nicks in the DNA strand. Cleaves the DNA backbone by beta-delta elimination to generate a single-strand break at the site of the removed base with both 3'- and 5'-phosphates.</text>
</comment>
<feature type="domain" description="FPG-type" evidence="16">
    <location>
        <begin position="256"/>
        <end position="290"/>
    </location>
</feature>
<dbReference type="Pfam" id="PF06827">
    <property type="entry name" value="zf-FPG_IleRS"/>
    <property type="match status" value="1"/>
</dbReference>
<dbReference type="HOGENOM" id="CLU_038423_1_2_7"/>
<gene>
    <name evidence="15" type="primary">mutM</name>
    <name evidence="15" type="synonym">fpg</name>
    <name evidence="18" type="ordered locus">DaAHT2_1602</name>
</gene>
<keyword evidence="19" id="KW-1185">Reference proteome</keyword>
<dbReference type="Pfam" id="PF01149">
    <property type="entry name" value="Fapy_DNA_glyco"/>
    <property type="match status" value="1"/>
</dbReference>
<evidence type="ECO:0000256" key="7">
    <source>
        <dbReference type="ARBA" id="ARBA00022801"/>
    </source>
</evidence>
<evidence type="ECO:0000313" key="19">
    <source>
        <dbReference type="Proteomes" id="UP000001508"/>
    </source>
</evidence>
<dbReference type="SMART" id="SM01232">
    <property type="entry name" value="H2TH"/>
    <property type="match status" value="1"/>
</dbReference>
<dbReference type="PANTHER" id="PTHR22993:SF9">
    <property type="entry name" value="FORMAMIDOPYRIMIDINE-DNA GLYCOSYLASE"/>
    <property type="match status" value="1"/>
</dbReference>